<organism evidence="3 4">
    <name type="scientific">Streptacidiphilus pinicola</name>
    <dbReference type="NCBI Taxonomy" id="2219663"/>
    <lineage>
        <taxon>Bacteria</taxon>
        <taxon>Bacillati</taxon>
        <taxon>Actinomycetota</taxon>
        <taxon>Actinomycetes</taxon>
        <taxon>Kitasatosporales</taxon>
        <taxon>Streptomycetaceae</taxon>
        <taxon>Streptacidiphilus</taxon>
    </lineage>
</organism>
<dbReference type="NCBIfam" id="TIGR00236">
    <property type="entry name" value="wecB"/>
    <property type="match status" value="1"/>
</dbReference>
<dbReference type="EC" id="5.1.3.14" evidence="3"/>
<evidence type="ECO:0000256" key="1">
    <source>
        <dbReference type="RuleBase" id="RU003513"/>
    </source>
</evidence>
<dbReference type="EMBL" id="QKYN01000037">
    <property type="protein sequence ID" value="RAG85764.1"/>
    <property type="molecule type" value="Genomic_DNA"/>
</dbReference>
<dbReference type="PANTHER" id="PTHR43174">
    <property type="entry name" value="UDP-N-ACETYLGLUCOSAMINE 2-EPIMERASE"/>
    <property type="match status" value="1"/>
</dbReference>
<evidence type="ECO:0000259" key="2">
    <source>
        <dbReference type="Pfam" id="PF02350"/>
    </source>
</evidence>
<reference evidence="3 4" key="1">
    <citation type="submission" date="2018-06" db="EMBL/GenBank/DDBJ databases">
        <title>Streptacidiphilus pinicola sp. nov., isolated from pine grove soil.</title>
        <authorList>
            <person name="Roh S.G."/>
            <person name="Park S."/>
            <person name="Kim M.-K."/>
            <person name="Yun B.-R."/>
            <person name="Park J."/>
            <person name="Kim M.J."/>
            <person name="Kim Y.S."/>
            <person name="Kim S.B."/>
        </authorList>
    </citation>
    <scope>NUCLEOTIDE SEQUENCE [LARGE SCALE GENOMIC DNA]</scope>
    <source>
        <strain evidence="3 4">MMS16-CNU450</strain>
    </source>
</reference>
<accession>A0A2X0IKX2</accession>
<evidence type="ECO:0000313" key="4">
    <source>
        <dbReference type="Proteomes" id="UP000248889"/>
    </source>
</evidence>
<dbReference type="PANTHER" id="PTHR43174:SF1">
    <property type="entry name" value="UDP-N-ACETYLGLUCOSAMINE 2-EPIMERASE"/>
    <property type="match status" value="1"/>
</dbReference>
<dbReference type="Pfam" id="PF02350">
    <property type="entry name" value="Epimerase_2"/>
    <property type="match status" value="1"/>
</dbReference>
<feature type="domain" description="UDP-N-acetylglucosamine 2-epimerase" evidence="2">
    <location>
        <begin position="29"/>
        <end position="350"/>
    </location>
</feature>
<keyword evidence="4" id="KW-1185">Reference proteome</keyword>
<name>A0A2X0IKX2_9ACTN</name>
<comment type="similarity">
    <text evidence="1">Belongs to the UDP-N-acetylglucosamine 2-epimerase family.</text>
</comment>
<protein>
    <submittedName>
        <fullName evidence="3">UDP-N-acetylglucosamine 2-epimerase (Non-hydrolyzing)</fullName>
        <ecNumber evidence="3">5.1.3.14</ecNumber>
    </submittedName>
</protein>
<dbReference type="OrthoDB" id="9803238at2"/>
<dbReference type="SUPFAM" id="SSF53756">
    <property type="entry name" value="UDP-Glycosyltransferase/glycogen phosphorylase"/>
    <property type="match status" value="1"/>
</dbReference>
<evidence type="ECO:0000313" key="3">
    <source>
        <dbReference type="EMBL" id="RAG85764.1"/>
    </source>
</evidence>
<dbReference type="Proteomes" id="UP000248889">
    <property type="component" value="Unassembled WGS sequence"/>
</dbReference>
<dbReference type="GO" id="GO:0008761">
    <property type="term" value="F:UDP-N-acetylglucosamine 2-epimerase activity"/>
    <property type="evidence" value="ECO:0007669"/>
    <property type="project" value="UniProtKB-EC"/>
</dbReference>
<dbReference type="InterPro" id="IPR003331">
    <property type="entry name" value="UDP_GlcNAc_Epimerase_2_dom"/>
</dbReference>
<comment type="caution">
    <text evidence="3">The sequence shown here is derived from an EMBL/GenBank/DDBJ whole genome shotgun (WGS) entry which is preliminary data.</text>
</comment>
<keyword evidence="1 3" id="KW-0413">Isomerase</keyword>
<proteinExistence type="inferred from homology"/>
<gene>
    <name evidence="3" type="ORF">DN069_09650</name>
</gene>
<sequence>MKVVSVVGARPQFVKLAPIAQQLALRGDEHTIVHTGQHYHPLLSQSFFDELRIPPPAFNLEAGSADHATQVSEMLIRLDPVLARTRPDWVLTYGDTTSTLAGTLAAAARNLPIAHLESGLRSFDRTMPEERHRIVADHLADLLLAPTAAALANLAAEGLAARSVLTGDLMVDALCAVINPSAGPSAPLPPFLADLDGGYLLATVHRAATTDDPDRLAAVVAALTACTQPVWLLVHPRLAARCRQFGIGLTGGSLRTTDPLPYRTMVTALAAAAGLITDSGGLQKEALVLGVPCSTLRTETEWPETLEGGWNVLVPDPRDLPVVAARARPAGPPPSPFGDGRAAAGIVTELATRAEHMPLTTRPTRRSVTA</sequence>
<dbReference type="InterPro" id="IPR029767">
    <property type="entry name" value="WecB-like"/>
</dbReference>
<dbReference type="AlphaFoldDB" id="A0A2X0IKX2"/>
<dbReference type="Gene3D" id="3.40.50.2000">
    <property type="entry name" value="Glycogen Phosphorylase B"/>
    <property type="match status" value="2"/>
</dbReference>